<proteinExistence type="predicted"/>
<feature type="non-terminal residue" evidence="2">
    <location>
        <position position="223"/>
    </location>
</feature>
<organism evidence="2">
    <name type="scientific">uncultured Lysobacter sp</name>
    <dbReference type="NCBI Taxonomy" id="271060"/>
    <lineage>
        <taxon>Bacteria</taxon>
        <taxon>Pseudomonadati</taxon>
        <taxon>Pseudomonadota</taxon>
        <taxon>Gammaproteobacteria</taxon>
        <taxon>Lysobacterales</taxon>
        <taxon>Lysobacteraceae</taxon>
        <taxon>Lysobacter</taxon>
        <taxon>environmental samples</taxon>
    </lineage>
</organism>
<keyword evidence="2" id="KW-0378">Hydrolase</keyword>
<dbReference type="AlphaFoldDB" id="A0A6J4LK62"/>
<dbReference type="EMBL" id="CADCUA010000454">
    <property type="protein sequence ID" value="CAA9334392.1"/>
    <property type="molecule type" value="Genomic_DNA"/>
</dbReference>
<sequence>DQPARDAHAAVAAAFRIPRSDLHGYVRAATAGATCTGRNYGRAIRMAAHGASGVPDASATRGLGVQCSKRAAHAMPHQRRSTELLSYSCARCSLAGAGVLHRAGSRRRVCEADPALSESAVPGAGDADRNLRRASRPARKQRGIHQDRNRTGHVPAGIAGPGWAVRARAPAGDARKPLRGSRSDGHRHGRAHAALVRVRAVRMGISGELASCRCATAVRAARV</sequence>
<feature type="region of interest" description="Disordered" evidence="1">
    <location>
        <begin position="112"/>
        <end position="191"/>
    </location>
</feature>
<feature type="compositionally biased region" description="Basic residues" evidence="1">
    <location>
        <begin position="132"/>
        <end position="143"/>
    </location>
</feature>
<evidence type="ECO:0000256" key="1">
    <source>
        <dbReference type="SAM" id="MobiDB-lite"/>
    </source>
</evidence>
<name>A0A6J4LK62_9GAMM</name>
<evidence type="ECO:0000313" key="2">
    <source>
        <dbReference type="EMBL" id="CAA9334392.1"/>
    </source>
</evidence>
<feature type="non-terminal residue" evidence="2">
    <location>
        <position position="1"/>
    </location>
</feature>
<reference evidence="2" key="1">
    <citation type="submission" date="2020-02" db="EMBL/GenBank/DDBJ databases">
        <authorList>
            <person name="Meier V. D."/>
        </authorList>
    </citation>
    <scope>NUCLEOTIDE SEQUENCE</scope>
    <source>
        <strain evidence="2">AVDCRST_MAG71</strain>
    </source>
</reference>
<protein>
    <submittedName>
        <fullName evidence="2">Beta-galactosidase</fullName>
        <ecNumber evidence="2">3.2.1.23</ecNumber>
    </submittedName>
</protein>
<accession>A0A6J4LK62</accession>
<dbReference type="EC" id="3.2.1.23" evidence="2"/>
<dbReference type="GO" id="GO:0004565">
    <property type="term" value="F:beta-galactosidase activity"/>
    <property type="evidence" value="ECO:0007669"/>
    <property type="project" value="UniProtKB-EC"/>
</dbReference>
<gene>
    <name evidence="2" type="ORF">AVDCRST_MAG71-1909</name>
</gene>
<keyword evidence="2" id="KW-0326">Glycosidase</keyword>
<feature type="compositionally biased region" description="Basic and acidic residues" evidence="1">
    <location>
        <begin position="173"/>
        <end position="186"/>
    </location>
</feature>